<evidence type="ECO:0000313" key="1">
    <source>
        <dbReference type="EMBL" id="CAL1279775.1"/>
    </source>
</evidence>
<dbReference type="EMBL" id="CAXIEN010000125">
    <property type="protein sequence ID" value="CAL1279775.1"/>
    <property type="molecule type" value="Genomic_DNA"/>
</dbReference>
<reference evidence="1 2" key="1">
    <citation type="submission" date="2024-04" db="EMBL/GenBank/DDBJ databases">
        <authorList>
            <person name="Rising A."/>
            <person name="Reimegard J."/>
            <person name="Sonavane S."/>
            <person name="Akerstrom W."/>
            <person name="Nylinder S."/>
            <person name="Hedman E."/>
            <person name="Kallberg Y."/>
        </authorList>
    </citation>
    <scope>NUCLEOTIDE SEQUENCE [LARGE SCALE GENOMIC DNA]</scope>
</reference>
<sequence>MLHLKQLLNGLPTNHNRHQRLHQTLLKTKRDYW</sequence>
<comment type="caution">
    <text evidence="1">The sequence shown here is derived from an EMBL/GenBank/DDBJ whole genome shotgun (WGS) entry which is preliminary data.</text>
</comment>
<name>A0AAV2A6X2_9ARAC</name>
<organism evidence="1 2">
    <name type="scientific">Larinioides sclopetarius</name>
    <dbReference type="NCBI Taxonomy" id="280406"/>
    <lineage>
        <taxon>Eukaryota</taxon>
        <taxon>Metazoa</taxon>
        <taxon>Ecdysozoa</taxon>
        <taxon>Arthropoda</taxon>
        <taxon>Chelicerata</taxon>
        <taxon>Arachnida</taxon>
        <taxon>Araneae</taxon>
        <taxon>Araneomorphae</taxon>
        <taxon>Entelegynae</taxon>
        <taxon>Araneoidea</taxon>
        <taxon>Araneidae</taxon>
        <taxon>Larinioides</taxon>
    </lineage>
</organism>
<evidence type="ECO:0000313" key="2">
    <source>
        <dbReference type="Proteomes" id="UP001497382"/>
    </source>
</evidence>
<protein>
    <submittedName>
        <fullName evidence="1">Uncharacterized protein</fullName>
    </submittedName>
</protein>
<keyword evidence="2" id="KW-1185">Reference proteome</keyword>
<dbReference type="AlphaFoldDB" id="A0AAV2A6X2"/>
<accession>A0AAV2A6X2</accession>
<dbReference type="Proteomes" id="UP001497382">
    <property type="component" value="Unassembled WGS sequence"/>
</dbReference>
<feature type="non-terminal residue" evidence="1">
    <location>
        <position position="33"/>
    </location>
</feature>
<gene>
    <name evidence="1" type="ORF">LARSCL_LOCUS10584</name>
</gene>
<proteinExistence type="predicted"/>